<sequence length="79" mass="8511">MSPKLGNGKICYILLPAIDPAVSAAFYERVFGWEIRRRDNGELTFNDGVGEVSGAWVTGQPPADPAGNIMGLYQEPTLA</sequence>
<keyword evidence="3" id="KW-1185">Reference proteome</keyword>
<comment type="caution">
    <text evidence="2">The sequence shown here is derived from an EMBL/GenBank/DDBJ whole genome shotgun (WGS) entry which is preliminary data.</text>
</comment>
<evidence type="ECO:0000313" key="2">
    <source>
        <dbReference type="EMBL" id="MYN08255.1"/>
    </source>
</evidence>
<reference evidence="2 3" key="1">
    <citation type="submission" date="2019-12" db="EMBL/GenBank/DDBJ databases">
        <title>Novel species isolated from a subtropical stream in China.</title>
        <authorList>
            <person name="Lu H."/>
        </authorList>
    </citation>
    <scope>NUCLEOTIDE SEQUENCE [LARGE SCALE GENOMIC DNA]</scope>
    <source>
        <strain evidence="2 3">FT127W</strain>
    </source>
</reference>
<protein>
    <recommendedName>
        <fullName evidence="1">Glyoxalase/fosfomycin resistance/dioxygenase domain-containing protein</fullName>
    </recommendedName>
</protein>
<dbReference type="Proteomes" id="UP000450676">
    <property type="component" value="Unassembled WGS sequence"/>
</dbReference>
<dbReference type="InterPro" id="IPR004360">
    <property type="entry name" value="Glyas_Fos-R_dOase_dom"/>
</dbReference>
<accession>A0A7X4HDK7</accession>
<dbReference type="Gene3D" id="3.10.180.10">
    <property type="entry name" value="2,3-Dihydroxybiphenyl 1,2-Dioxygenase, domain 1"/>
    <property type="match status" value="1"/>
</dbReference>
<evidence type="ECO:0000259" key="1">
    <source>
        <dbReference type="Pfam" id="PF00903"/>
    </source>
</evidence>
<dbReference type="InterPro" id="IPR029068">
    <property type="entry name" value="Glyas_Bleomycin-R_OHBP_Dase"/>
</dbReference>
<gene>
    <name evidence="2" type="ORF">GTP77_13015</name>
</gene>
<name>A0A7X4HDK7_9BURK</name>
<dbReference type="SUPFAM" id="SSF54593">
    <property type="entry name" value="Glyoxalase/Bleomycin resistance protein/Dihydroxybiphenyl dioxygenase"/>
    <property type="match status" value="1"/>
</dbReference>
<dbReference type="Pfam" id="PF00903">
    <property type="entry name" value="Glyoxalase"/>
    <property type="match status" value="1"/>
</dbReference>
<dbReference type="AlphaFoldDB" id="A0A7X4HDK7"/>
<proteinExistence type="predicted"/>
<dbReference type="EMBL" id="WWCU01000012">
    <property type="protein sequence ID" value="MYN08255.1"/>
    <property type="molecule type" value="Genomic_DNA"/>
</dbReference>
<dbReference type="RefSeq" id="WP_161072579.1">
    <property type="nucleotide sequence ID" value="NZ_CP086370.1"/>
</dbReference>
<organism evidence="2 3">
    <name type="scientific">Pseudoduganella aquatica</name>
    <dbReference type="NCBI Taxonomy" id="2660641"/>
    <lineage>
        <taxon>Bacteria</taxon>
        <taxon>Pseudomonadati</taxon>
        <taxon>Pseudomonadota</taxon>
        <taxon>Betaproteobacteria</taxon>
        <taxon>Burkholderiales</taxon>
        <taxon>Oxalobacteraceae</taxon>
        <taxon>Telluria group</taxon>
        <taxon>Pseudoduganella</taxon>
    </lineage>
</organism>
<evidence type="ECO:0000313" key="3">
    <source>
        <dbReference type="Proteomes" id="UP000450676"/>
    </source>
</evidence>
<feature type="domain" description="Glyoxalase/fosfomycin resistance/dioxygenase" evidence="1">
    <location>
        <begin position="10"/>
        <end position="56"/>
    </location>
</feature>